<feature type="chain" id="PRO_5046688932" description="Toxin co-regulated pilus biosynthesis protein Q C-terminal domain-containing protein" evidence="1">
    <location>
        <begin position="32"/>
        <end position="251"/>
    </location>
</feature>
<feature type="domain" description="Toxin co-regulated pilus biosynthesis protein Q C-terminal" evidence="2">
    <location>
        <begin position="170"/>
        <end position="247"/>
    </location>
</feature>
<organism evidence="3 4">
    <name type="scientific">Actimicrobium antarcticum</name>
    <dbReference type="NCBI Taxonomy" id="1051899"/>
    <lineage>
        <taxon>Bacteria</taxon>
        <taxon>Pseudomonadati</taxon>
        <taxon>Pseudomonadota</taxon>
        <taxon>Betaproteobacteria</taxon>
        <taxon>Burkholderiales</taxon>
        <taxon>Oxalobacteraceae</taxon>
        <taxon>Actimicrobium</taxon>
    </lineage>
</organism>
<keyword evidence="1" id="KW-0732">Signal</keyword>
<comment type="caution">
    <text evidence="3">The sequence shown here is derived from an EMBL/GenBank/DDBJ whole genome shotgun (WGS) entry which is preliminary data.</text>
</comment>
<keyword evidence="4" id="KW-1185">Reference proteome</keyword>
<dbReference type="InterPro" id="IPR018927">
    <property type="entry name" value="Pilus_synth_Q_C"/>
</dbReference>
<evidence type="ECO:0000259" key="2">
    <source>
        <dbReference type="Pfam" id="PF10671"/>
    </source>
</evidence>
<evidence type="ECO:0000313" key="3">
    <source>
        <dbReference type="EMBL" id="GAA4023245.1"/>
    </source>
</evidence>
<reference evidence="4" key="1">
    <citation type="journal article" date="2019" name="Int. J. Syst. Evol. Microbiol.">
        <title>The Global Catalogue of Microorganisms (GCM) 10K type strain sequencing project: providing services to taxonomists for standard genome sequencing and annotation.</title>
        <authorList>
            <consortium name="The Broad Institute Genomics Platform"/>
            <consortium name="The Broad Institute Genome Sequencing Center for Infectious Disease"/>
            <person name="Wu L."/>
            <person name="Ma J."/>
        </authorList>
    </citation>
    <scope>NUCLEOTIDE SEQUENCE [LARGE SCALE GENOMIC DNA]</scope>
    <source>
        <strain evidence="4">JCM 16673</strain>
    </source>
</reference>
<accession>A0ABP7TAK2</accession>
<evidence type="ECO:0000313" key="4">
    <source>
        <dbReference type="Proteomes" id="UP001501353"/>
    </source>
</evidence>
<sequence length="251" mass="27223">MLCRLRYRAAPPLFALLLAGTCLGVGDVATAATVAATAAATPATTETSWRKERFHYRAKGHSLKHVLRQFAQAQHLQISIDDSIDGQFTENLDLPAQQVLTTLAEQYHFAWRLNGKRLRIEKLPARADGGLALRSTDTQQFMNVDGMPTPVSATESATAPAPPEPPLLLWSTTPADRTLQNALARWSLTAGWQLVWELPQDFSIEAAASIKGSFEDAVAAVTGSLQFGDAPVTAIFYEGNRVLRIVAKGAQ</sequence>
<dbReference type="EMBL" id="BAAAZE010000008">
    <property type="protein sequence ID" value="GAA4023245.1"/>
    <property type="molecule type" value="Genomic_DNA"/>
</dbReference>
<feature type="signal peptide" evidence="1">
    <location>
        <begin position="1"/>
        <end position="31"/>
    </location>
</feature>
<dbReference type="Gene3D" id="3.55.50.30">
    <property type="match status" value="1"/>
</dbReference>
<dbReference type="RefSeq" id="WP_344763230.1">
    <property type="nucleotide sequence ID" value="NZ_BAAAZE010000008.1"/>
</dbReference>
<name>A0ABP7TAK2_9BURK</name>
<gene>
    <name evidence="3" type="ORF">GCM10022212_20760</name>
</gene>
<dbReference type="Pfam" id="PF10671">
    <property type="entry name" value="TcpQ"/>
    <property type="match status" value="1"/>
</dbReference>
<evidence type="ECO:0000256" key="1">
    <source>
        <dbReference type="SAM" id="SignalP"/>
    </source>
</evidence>
<dbReference type="Gene3D" id="3.55.50.70">
    <property type="match status" value="1"/>
</dbReference>
<protein>
    <recommendedName>
        <fullName evidence="2">Toxin co-regulated pilus biosynthesis protein Q C-terminal domain-containing protein</fullName>
    </recommendedName>
</protein>
<dbReference type="Proteomes" id="UP001501353">
    <property type="component" value="Unassembled WGS sequence"/>
</dbReference>
<proteinExistence type="predicted"/>